<evidence type="ECO:0000313" key="2">
    <source>
        <dbReference type="EMBL" id="MFC5888815.1"/>
    </source>
</evidence>
<dbReference type="InterPro" id="IPR050177">
    <property type="entry name" value="Lipid_A_modif_metabolic_enz"/>
</dbReference>
<reference evidence="3" key="1">
    <citation type="journal article" date="2019" name="Int. J. Syst. Evol. Microbiol.">
        <title>The Global Catalogue of Microorganisms (GCM) 10K type strain sequencing project: providing services to taxonomists for standard genome sequencing and annotation.</title>
        <authorList>
            <consortium name="The Broad Institute Genomics Platform"/>
            <consortium name="The Broad Institute Genome Sequencing Center for Infectious Disease"/>
            <person name="Wu L."/>
            <person name="Ma J."/>
        </authorList>
    </citation>
    <scope>NUCLEOTIDE SEQUENCE [LARGE SCALE GENOMIC DNA]</scope>
    <source>
        <strain evidence="3">CGMCC 4.1469</strain>
    </source>
</reference>
<dbReference type="Proteomes" id="UP001596067">
    <property type="component" value="Unassembled WGS sequence"/>
</dbReference>
<dbReference type="SUPFAM" id="SSF51735">
    <property type="entry name" value="NAD(P)-binding Rossmann-fold domains"/>
    <property type="match status" value="1"/>
</dbReference>
<evidence type="ECO:0000313" key="3">
    <source>
        <dbReference type="Proteomes" id="UP001596067"/>
    </source>
</evidence>
<name>A0ABW1F4G0_9ACTN</name>
<dbReference type="RefSeq" id="WP_313766878.1">
    <property type="nucleotide sequence ID" value="NZ_BAAAVH010000014.1"/>
</dbReference>
<dbReference type="PANTHER" id="PTHR43245">
    <property type="entry name" value="BIFUNCTIONAL POLYMYXIN RESISTANCE PROTEIN ARNA"/>
    <property type="match status" value="1"/>
</dbReference>
<accession>A0ABW1F4G0</accession>
<comment type="caution">
    <text evidence="2">The sequence shown here is derived from an EMBL/GenBank/DDBJ whole genome shotgun (WGS) entry which is preliminary data.</text>
</comment>
<dbReference type="InterPro" id="IPR036291">
    <property type="entry name" value="NAD(P)-bd_dom_sf"/>
</dbReference>
<proteinExistence type="predicted"/>
<dbReference type="EMBL" id="JBHSOD010000045">
    <property type="protein sequence ID" value="MFC5888815.1"/>
    <property type="molecule type" value="Genomic_DNA"/>
</dbReference>
<evidence type="ECO:0000259" key="1">
    <source>
        <dbReference type="Pfam" id="PF01370"/>
    </source>
</evidence>
<gene>
    <name evidence="2" type="ORF">ACFP0N_28000</name>
</gene>
<dbReference type="Gene3D" id="3.40.50.720">
    <property type="entry name" value="NAD(P)-binding Rossmann-like Domain"/>
    <property type="match status" value="1"/>
</dbReference>
<dbReference type="PANTHER" id="PTHR43245:SF13">
    <property type="entry name" value="UDP-D-APIOSE_UDP-D-XYLOSE SYNTHASE 2"/>
    <property type="match status" value="1"/>
</dbReference>
<sequence length="328" mass="34647">MRLLMLGGSGFVGRAIVNEALSRDWDVTLLHRGSRRPPSGATVLQGDRTAPDGLAALGDGEWDVVVDTWSARPSAVRDAAAALTKRAGRYVYISSASVYADPVDHSAAENGVLLDGSPDDGDVPYPQAKRGGELAVTGAFGEDRSLLLRAGLILGPGEDVGRLTWWLGRIARGGPVLAPGPRGLPLQYVDTRDLAIWALDAAVRGLSGPYNLVSRPGHATMGELLEACVAATGSDAELRWTDPERIAAAGIAPWTELPIWVPPGELHEFIYGAETSKAFADGLRCRPVAETVADTWEWLKGLGGVSPQRPDRPILGLAPEAETAALRG</sequence>
<organism evidence="2 3">
    <name type="scientific">Kitasatospora aburaviensis</name>
    <dbReference type="NCBI Taxonomy" id="67265"/>
    <lineage>
        <taxon>Bacteria</taxon>
        <taxon>Bacillati</taxon>
        <taxon>Actinomycetota</taxon>
        <taxon>Actinomycetes</taxon>
        <taxon>Kitasatosporales</taxon>
        <taxon>Streptomycetaceae</taxon>
        <taxon>Kitasatospora</taxon>
    </lineage>
</organism>
<dbReference type="InterPro" id="IPR001509">
    <property type="entry name" value="Epimerase_deHydtase"/>
</dbReference>
<protein>
    <submittedName>
        <fullName evidence="2">NAD-dependent epimerase/dehydratase family protein</fullName>
    </submittedName>
</protein>
<dbReference type="Pfam" id="PF01370">
    <property type="entry name" value="Epimerase"/>
    <property type="match status" value="1"/>
</dbReference>
<keyword evidence="3" id="KW-1185">Reference proteome</keyword>
<feature type="domain" description="NAD-dependent epimerase/dehydratase" evidence="1">
    <location>
        <begin position="4"/>
        <end position="195"/>
    </location>
</feature>